<feature type="transmembrane region" description="Helical" evidence="5">
    <location>
        <begin position="107"/>
        <end position="124"/>
    </location>
</feature>
<proteinExistence type="inferred from homology"/>
<protein>
    <recommendedName>
        <fullName evidence="5">Probable membrane transporter protein</fullName>
    </recommendedName>
</protein>
<gene>
    <name evidence="6" type="ORF">H1W37_14605</name>
</gene>
<dbReference type="Proteomes" id="UP000559404">
    <property type="component" value="Unassembled WGS sequence"/>
</dbReference>
<dbReference type="GO" id="GO:0005886">
    <property type="term" value="C:plasma membrane"/>
    <property type="evidence" value="ECO:0007669"/>
    <property type="project" value="UniProtKB-SubCell"/>
</dbReference>
<dbReference type="InterPro" id="IPR002781">
    <property type="entry name" value="TM_pro_TauE-like"/>
</dbReference>
<comment type="caution">
    <text evidence="6">The sequence shown here is derived from an EMBL/GenBank/DDBJ whole genome shotgun (WGS) entry which is preliminary data.</text>
</comment>
<comment type="subcellular location">
    <subcellularLocation>
        <location evidence="5">Cell membrane</location>
        <topology evidence="5">Multi-pass membrane protein</topology>
    </subcellularLocation>
    <subcellularLocation>
        <location evidence="1">Membrane</location>
        <topology evidence="1">Multi-pass membrane protein</topology>
    </subcellularLocation>
</comment>
<organism evidence="6 7">
    <name type="scientific">Stappia taiwanensis</name>
    <dbReference type="NCBI Taxonomy" id="992267"/>
    <lineage>
        <taxon>Bacteria</taxon>
        <taxon>Pseudomonadati</taxon>
        <taxon>Pseudomonadota</taxon>
        <taxon>Alphaproteobacteria</taxon>
        <taxon>Hyphomicrobiales</taxon>
        <taxon>Stappiaceae</taxon>
        <taxon>Stappia</taxon>
    </lineage>
</organism>
<dbReference type="AlphaFoldDB" id="A0A838XRF6"/>
<accession>A0A838XRF6</accession>
<evidence type="ECO:0000256" key="2">
    <source>
        <dbReference type="ARBA" id="ARBA00022692"/>
    </source>
</evidence>
<feature type="transmembrane region" description="Helical" evidence="5">
    <location>
        <begin position="40"/>
        <end position="61"/>
    </location>
</feature>
<dbReference type="EMBL" id="JACEON010000014">
    <property type="protein sequence ID" value="MBA4612892.1"/>
    <property type="molecule type" value="Genomic_DNA"/>
</dbReference>
<keyword evidence="7" id="KW-1185">Reference proteome</keyword>
<evidence type="ECO:0000313" key="7">
    <source>
        <dbReference type="Proteomes" id="UP000559404"/>
    </source>
</evidence>
<reference evidence="6 7" key="1">
    <citation type="submission" date="2020-07" db="EMBL/GenBank/DDBJ databases">
        <authorList>
            <person name="Li M."/>
        </authorList>
    </citation>
    <scope>NUCLEOTIDE SEQUENCE [LARGE SCALE GENOMIC DNA]</scope>
    <source>
        <strain evidence="6 7">DSM 23284</strain>
    </source>
</reference>
<evidence type="ECO:0000256" key="5">
    <source>
        <dbReference type="RuleBase" id="RU363041"/>
    </source>
</evidence>
<comment type="similarity">
    <text evidence="5">Belongs to the 4-toluene sulfonate uptake permease (TSUP) (TC 2.A.102) family.</text>
</comment>
<evidence type="ECO:0000313" key="6">
    <source>
        <dbReference type="EMBL" id="MBA4612892.1"/>
    </source>
</evidence>
<feature type="transmembrane region" description="Helical" evidence="5">
    <location>
        <begin position="233"/>
        <end position="254"/>
    </location>
</feature>
<evidence type="ECO:0000256" key="4">
    <source>
        <dbReference type="ARBA" id="ARBA00023136"/>
    </source>
</evidence>
<sequence length="256" mass="26138">MSLAAWLPPDMAPAIALLLIAISLLTSALSAALGLGGGITLIAVMAQVLPVPALVPVHGVVQLGSNAGRALVLRRHVNWPAALWFALGGLAGALLGGSIAITLPAPVLRIGLGLFLLWMVWGHGPRLGHVPKRAMAAAGLVATTLSMFFGAAGPIGGAVLSALDLTRHGFVATQAMTALMMHVLKIVVFGLLGFAFAPWAGLIVLMIAAGFIGTLLGTRLLGRMPEHGFRIGLRLLMTGLAVSLVWRGAMALAAGG</sequence>
<name>A0A838XRF6_9HYPH</name>
<keyword evidence="2 5" id="KW-0812">Transmembrane</keyword>
<keyword evidence="5" id="KW-1003">Cell membrane</keyword>
<feature type="transmembrane region" description="Helical" evidence="5">
    <location>
        <begin position="82"/>
        <end position="101"/>
    </location>
</feature>
<dbReference type="RefSeq" id="WP_181761088.1">
    <property type="nucleotide sequence ID" value="NZ_BMCR01000011.1"/>
</dbReference>
<keyword evidence="4 5" id="KW-0472">Membrane</keyword>
<keyword evidence="3 5" id="KW-1133">Transmembrane helix</keyword>
<reference evidence="6 7" key="2">
    <citation type="submission" date="2020-08" db="EMBL/GenBank/DDBJ databases">
        <title>Stappia taiwanensis sp. nov., isolated from a coastal thermal spring.</title>
        <authorList>
            <person name="Kampfer P."/>
        </authorList>
    </citation>
    <scope>NUCLEOTIDE SEQUENCE [LARGE SCALE GENOMIC DNA]</scope>
    <source>
        <strain evidence="6 7">DSM 23284</strain>
    </source>
</reference>
<feature type="transmembrane region" description="Helical" evidence="5">
    <location>
        <begin position="136"/>
        <end position="163"/>
    </location>
</feature>
<evidence type="ECO:0000256" key="3">
    <source>
        <dbReference type="ARBA" id="ARBA00022989"/>
    </source>
</evidence>
<dbReference type="Pfam" id="PF01925">
    <property type="entry name" value="TauE"/>
    <property type="match status" value="1"/>
</dbReference>
<feature type="transmembrane region" description="Helical" evidence="5">
    <location>
        <begin position="183"/>
        <end position="212"/>
    </location>
</feature>
<evidence type="ECO:0000256" key="1">
    <source>
        <dbReference type="ARBA" id="ARBA00004141"/>
    </source>
</evidence>